<feature type="region of interest" description="Disordered" evidence="1">
    <location>
        <begin position="94"/>
        <end position="124"/>
    </location>
</feature>
<reference evidence="2" key="1">
    <citation type="submission" date="2022-10" db="EMBL/GenBank/DDBJ databases">
        <authorList>
            <person name="Chen Y."/>
            <person name="Dougan E. K."/>
            <person name="Chan C."/>
            <person name="Rhodes N."/>
            <person name="Thang M."/>
        </authorList>
    </citation>
    <scope>NUCLEOTIDE SEQUENCE</scope>
</reference>
<dbReference type="EMBL" id="CAMXCT030000881">
    <property type="protein sequence ID" value="CAL4771656.1"/>
    <property type="molecule type" value="Genomic_DNA"/>
</dbReference>
<comment type="caution">
    <text evidence="2">The sequence shown here is derived from an EMBL/GenBank/DDBJ whole genome shotgun (WGS) entry which is preliminary data.</text>
</comment>
<evidence type="ECO:0000313" key="4">
    <source>
        <dbReference type="EMBL" id="CAL4771656.1"/>
    </source>
</evidence>
<reference evidence="3" key="2">
    <citation type="submission" date="2024-04" db="EMBL/GenBank/DDBJ databases">
        <authorList>
            <person name="Chen Y."/>
            <person name="Shah S."/>
            <person name="Dougan E. K."/>
            <person name="Thang M."/>
            <person name="Chan C."/>
        </authorList>
    </citation>
    <scope>NUCLEOTIDE SEQUENCE [LARGE SCALE GENOMIC DNA]</scope>
</reference>
<feature type="compositionally biased region" description="Polar residues" evidence="1">
    <location>
        <begin position="980"/>
        <end position="990"/>
    </location>
</feature>
<name>A0A9P1C3E5_9DINO</name>
<keyword evidence="4" id="KW-0407">Ion channel</keyword>
<gene>
    <name evidence="2" type="ORF">C1SCF055_LOCUS11886</name>
</gene>
<dbReference type="InterPro" id="IPR036397">
    <property type="entry name" value="RNaseH_sf"/>
</dbReference>
<feature type="compositionally biased region" description="Basic and acidic residues" evidence="1">
    <location>
        <begin position="250"/>
        <end position="282"/>
    </location>
</feature>
<feature type="compositionally biased region" description="Low complexity" evidence="1">
    <location>
        <begin position="234"/>
        <end position="244"/>
    </location>
</feature>
<evidence type="ECO:0000256" key="1">
    <source>
        <dbReference type="SAM" id="MobiDB-lite"/>
    </source>
</evidence>
<feature type="compositionally biased region" description="Basic and acidic residues" evidence="1">
    <location>
        <begin position="1534"/>
        <end position="1551"/>
    </location>
</feature>
<feature type="region of interest" description="Disordered" evidence="1">
    <location>
        <begin position="795"/>
        <end position="817"/>
    </location>
</feature>
<evidence type="ECO:0000313" key="2">
    <source>
        <dbReference type="EMBL" id="CAI3984344.1"/>
    </source>
</evidence>
<dbReference type="EMBL" id="CAMXCT010000881">
    <property type="protein sequence ID" value="CAI3984344.1"/>
    <property type="molecule type" value="Genomic_DNA"/>
</dbReference>
<dbReference type="GO" id="GO:0003676">
    <property type="term" value="F:nucleic acid binding"/>
    <property type="evidence" value="ECO:0007669"/>
    <property type="project" value="InterPro"/>
</dbReference>
<keyword evidence="5" id="KW-1185">Reference proteome</keyword>
<evidence type="ECO:0000313" key="3">
    <source>
        <dbReference type="EMBL" id="CAL1137719.1"/>
    </source>
</evidence>
<accession>A0A9P1C3E5</accession>
<feature type="region of interest" description="Disordered" evidence="1">
    <location>
        <begin position="1510"/>
        <end position="1556"/>
    </location>
</feature>
<proteinExistence type="predicted"/>
<protein>
    <submittedName>
        <fullName evidence="4">Sodium channel protein type 4 subunit alpha A</fullName>
    </submittedName>
</protein>
<feature type="compositionally biased region" description="Basic and acidic residues" evidence="1">
    <location>
        <begin position="803"/>
        <end position="817"/>
    </location>
</feature>
<feature type="region of interest" description="Disordered" evidence="1">
    <location>
        <begin position="232"/>
        <end position="286"/>
    </location>
</feature>
<evidence type="ECO:0000313" key="5">
    <source>
        <dbReference type="Proteomes" id="UP001152797"/>
    </source>
</evidence>
<keyword evidence="4" id="KW-0406">Ion transport</keyword>
<feature type="region of interest" description="Disordered" evidence="1">
    <location>
        <begin position="977"/>
        <end position="1009"/>
    </location>
</feature>
<dbReference type="EMBL" id="CAMXCT020000881">
    <property type="protein sequence ID" value="CAL1137719.1"/>
    <property type="molecule type" value="Genomic_DNA"/>
</dbReference>
<sequence length="1773" mass="202096">MRRFEEVRTLLLRMALRSMDTNQSAMYEEVNNAYYLDDLDTNSWSTVTESSWHDDWNAYYNQDELYSWYEDPNEHYEHYEEEWPEQWNYDAGYDEEPTEQAEEEPSDAAHNNTNDETYYKGKGKSRSTTMGLGCSLCGSKWHNTHSCPLSEPKGKGSNKGYNKIKGKGYNKGFGKSPYRKGFGKSKGYGKKGKYPMKKGFGKKGGFWSEELPQNFTDYYGGSYLMNFKDEIPQKSSSSTSTTKTLVAMDSPEKEELLTGKKVRFEEHPPGDQEDEKPAEKTSKRLNFPEVETSNADNYHMVRGDRICGLLVDPGAASGLIGTDTLRELLDAGMVPHDRASEVIWGPSTTKVTGISGQSDDTLARVSLPFVMPDGDEHGVPGNYSADLIGGHGSTCPALLPNTSLRQMRSAVLTQWYDNGDGILVCSTNKLRPDQPGANLVILRLLLTESGHYVLPVQKDLAIATITDNEKEQIRRLWTGQHQHQPYQATTLEQTDVQTEHKHTGNNHDKDAEKLQFKSDADLIQNDSKDLIQCDNHEKPAVDVADDEPPTQVLMGNDFNMEYDDAVCEYVGDTFPGHLPEGKLRYLQKMYKAVPEELYSKTKKTPVTPRNARSWMKKRKGSKFHFWEWCSGSGRLSLMALLSGLCVLFPIDYRYGWDLSHPEHQLIILEIEQDTCGGPDVLMATPSCRPWSISSTRRDLAQTQQEREAELPTINYIKGKFKKRCKDKKGNILEQPWSSALWEHLQDLPGEVQRTDQCRFKAQDEIGNPILKPTGLYSDFHLRHCIARCAGHQGRRHGWLQGQDPREKKRLEKEQQEKDDIFETFRRESLKNPKVMQGRLSAHPSFSFNSEQTAVLKMALIKLLSESVDEFEGYDKRKHDHNYVHWLQDPTALSWLKNILKEYMIVEGAMACLQPWSTPTPNPQMTVEEAPLRLLLRGTVESWKMDQIEDLRELSLSQWNPSVNLEEDWMAAIFGKDAEEQPTTSSTSSRSKQPRDDDVESQGYDPSIGNELEVLQPPAMEVEEADQPAQNPGSLKPIFDFRRVFTRLPKLAGKDDVTAKRLILGLHERLWHAPYQDIKNILVRCGMPYDVWKLASDAISSCRICRKFARAGRRPQHRGTDLALHFNEVVQVDLFNYGDQQFIIISDEATRYKIATQLRHILAAIMKSWIRYFGPMRTLVSDQETSLMTIHAGVELQRLGIGRRPGGTTSGVQGQKHTTTGLVEKHIDLIKLTMAKLQAEAGRWELEIEGEELASEASMAANTTHCIGGYSPVTMLFGILPRGFLDPEEASPSDGVEPDESAFERRDLNNWSLGSLVAGTSKVEIFRDDGGGYGWRGPATVLKINDHGTAIVEFQGRPYLIGLRHLRPLRESYLQLLSTTSTSTSLDAEQALARMKKLVEQCTPYRPYTMGEILKKDARTFLGYHYNHVTFHGIRYGRGMKLIMVPKFSKGTLVTWSEGLTGIAVVEHNSDAHIHVKELYNKDIDKLCHLYMYGYVEIHGEEAKWPIQISRRSRPTTMDQMEDDPMSTSSPMNESIKEEGNNKRKDPESRVDEDTDVLDEQQVLEHWPHFEESDRLEIKQFIDEKVFKKVKISELPEEVALVDAVWVRKYKRTADKSLKAKSRLCARGLLDPQKRELPTRSTTATRLSQRLVLSMAACHRFDIRSWDVSGAFLKGFSFAKVREVLRRKGVATPNRRVVIIPPPNVWRHLGSFDEFFHITDDEQGMWGLECLMDLWTPHWLGNFVCTMLWKLQEDHSHLWMRICGFGKTQLDLLP</sequence>
<dbReference type="Gene3D" id="3.30.420.10">
    <property type="entry name" value="Ribonuclease H-like superfamily/Ribonuclease H"/>
    <property type="match status" value="1"/>
</dbReference>
<dbReference type="GO" id="GO:0034220">
    <property type="term" value="P:monoatomic ion transmembrane transport"/>
    <property type="evidence" value="ECO:0007669"/>
    <property type="project" value="UniProtKB-KW"/>
</dbReference>
<keyword evidence="4" id="KW-0813">Transport</keyword>
<organism evidence="2">
    <name type="scientific">Cladocopium goreaui</name>
    <dbReference type="NCBI Taxonomy" id="2562237"/>
    <lineage>
        <taxon>Eukaryota</taxon>
        <taxon>Sar</taxon>
        <taxon>Alveolata</taxon>
        <taxon>Dinophyceae</taxon>
        <taxon>Suessiales</taxon>
        <taxon>Symbiodiniaceae</taxon>
        <taxon>Cladocopium</taxon>
    </lineage>
</organism>
<feature type="compositionally biased region" description="Acidic residues" evidence="1">
    <location>
        <begin position="94"/>
        <end position="106"/>
    </location>
</feature>
<dbReference type="OrthoDB" id="413361at2759"/>
<dbReference type="Proteomes" id="UP001152797">
    <property type="component" value="Unassembled WGS sequence"/>
</dbReference>